<evidence type="ECO:0000256" key="3">
    <source>
        <dbReference type="ARBA" id="ARBA00022525"/>
    </source>
</evidence>
<evidence type="ECO:0000256" key="4">
    <source>
        <dbReference type="ARBA" id="ARBA00022685"/>
    </source>
</evidence>
<dbReference type="KEGG" id="char:116220486"/>
<evidence type="ECO:0000313" key="6">
    <source>
        <dbReference type="Proteomes" id="UP000515152"/>
    </source>
</evidence>
<keyword evidence="3" id="KW-0964">Secreted</keyword>
<dbReference type="SMART" id="SM00087">
    <property type="entry name" value="PTH"/>
    <property type="match status" value="1"/>
</dbReference>
<evidence type="ECO:0000256" key="2">
    <source>
        <dbReference type="ARBA" id="ARBA00006307"/>
    </source>
</evidence>
<dbReference type="InterPro" id="IPR003626">
    <property type="entry name" value="PTH-rel"/>
</dbReference>
<keyword evidence="4" id="KW-0165">Cleavage on pair of basic residues</keyword>
<dbReference type="CTD" id="101886149"/>
<reference evidence="7" key="1">
    <citation type="submission" date="2025-08" db="UniProtKB">
        <authorList>
            <consortium name="RefSeq"/>
        </authorList>
    </citation>
    <scope>IDENTIFICATION</scope>
</reference>
<keyword evidence="5" id="KW-0372">Hormone</keyword>
<evidence type="ECO:0000256" key="1">
    <source>
        <dbReference type="ARBA" id="ARBA00004613"/>
    </source>
</evidence>
<comment type="similarity">
    <text evidence="2">Belongs to the parathyroid hormone family.</text>
</comment>
<dbReference type="PANTHER" id="PTHR17223">
    <property type="entry name" value="PARATHYROID HORMONE-RELATED"/>
    <property type="match status" value="1"/>
</dbReference>
<organism evidence="6 7">
    <name type="scientific">Clupea harengus</name>
    <name type="common">Atlantic herring</name>
    <dbReference type="NCBI Taxonomy" id="7950"/>
    <lineage>
        <taxon>Eukaryota</taxon>
        <taxon>Metazoa</taxon>
        <taxon>Chordata</taxon>
        <taxon>Craniata</taxon>
        <taxon>Vertebrata</taxon>
        <taxon>Euteleostomi</taxon>
        <taxon>Actinopterygii</taxon>
        <taxon>Neopterygii</taxon>
        <taxon>Teleostei</taxon>
        <taxon>Clupei</taxon>
        <taxon>Clupeiformes</taxon>
        <taxon>Clupeoidei</taxon>
        <taxon>Clupeidae</taxon>
        <taxon>Clupea</taxon>
    </lineage>
</organism>
<dbReference type="Pfam" id="PF01279">
    <property type="entry name" value="Parathyroid"/>
    <property type="match status" value="1"/>
</dbReference>
<dbReference type="GO" id="GO:0005576">
    <property type="term" value="C:extracellular region"/>
    <property type="evidence" value="ECO:0007669"/>
    <property type="project" value="UniProtKB-SubCell"/>
</dbReference>
<dbReference type="Proteomes" id="UP000515152">
    <property type="component" value="Chromosome 5"/>
</dbReference>
<comment type="subcellular location">
    <subcellularLocation>
        <location evidence="1">Secreted</location>
    </subcellularLocation>
</comment>
<protein>
    <submittedName>
        <fullName evidence="7">Parathyroid hormone 4</fullName>
    </submittedName>
</protein>
<name>A0A6P8F3R5_CLUHA</name>
<dbReference type="GO" id="GO:0005179">
    <property type="term" value="F:hormone activity"/>
    <property type="evidence" value="ECO:0007669"/>
    <property type="project" value="UniProtKB-KW"/>
</dbReference>
<keyword evidence="6" id="KW-1185">Reference proteome</keyword>
<dbReference type="AlphaFoldDB" id="A0A6P8F3R5"/>
<evidence type="ECO:0000313" key="7">
    <source>
        <dbReference type="RefSeq" id="XP_031423148.1"/>
    </source>
</evidence>
<sequence length="145" mass="16147">MIRQVCQGTKDSYDTWTLVIGREQTMLASQSQSLAILVLVVFTAVQCQDDRRRAVTEHQLLHDRGRTIQSLKRLIWLSSAIEGLHTAKARAVAVDDDPSRCCSDHPQQLFAQGARDSSGHMGAMESLFSDIFRPHITAVLPSSEK</sequence>
<dbReference type="GO" id="GO:0030282">
    <property type="term" value="P:bone mineralization"/>
    <property type="evidence" value="ECO:0007669"/>
    <property type="project" value="InterPro"/>
</dbReference>
<gene>
    <name evidence="7" type="primary">pth4</name>
</gene>
<evidence type="ECO:0000256" key="5">
    <source>
        <dbReference type="ARBA" id="ARBA00022702"/>
    </source>
</evidence>
<accession>A0A6P8F3R5</accession>
<dbReference type="InterPro" id="IPR001415">
    <property type="entry name" value="PTH/PTH-rel"/>
</dbReference>
<dbReference type="GeneID" id="116220486"/>
<dbReference type="PANTHER" id="PTHR17223:SF0">
    <property type="entry name" value="PARATHYROID HORMONE-RELATED PROTEIN"/>
    <property type="match status" value="1"/>
</dbReference>
<proteinExistence type="inferred from homology"/>
<dbReference type="OrthoDB" id="8553405at2759"/>
<dbReference type="RefSeq" id="XP_031423148.1">
    <property type="nucleotide sequence ID" value="XM_031567288.1"/>
</dbReference>